<dbReference type="Proteomes" id="UP000297045">
    <property type="component" value="Genome"/>
</dbReference>
<feature type="compositionally biased region" description="Basic and acidic residues" evidence="1">
    <location>
        <begin position="670"/>
        <end position="681"/>
    </location>
</feature>
<evidence type="ECO:0000313" key="2">
    <source>
        <dbReference type="EMBL" id="AUW34409.1"/>
    </source>
</evidence>
<proteinExistence type="predicted"/>
<evidence type="ECO:0000313" key="3">
    <source>
        <dbReference type="Proteomes" id="UP000297045"/>
    </source>
</evidence>
<name>A0A2K9YNI6_9VIRU</name>
<dbReference type="GeneID" id="41324557"/>
<sequence length="688" mass="78326">MSNQTNMTDVTSDYLNLPRELQSIVENNILEAAGEEFLQSIKLASELRRDLESSTQPDDDRRNLRLIRGRLGMSLLTSSLECPDDSFISSMGIGYCYLNSITQEFRIKALKTHYVWPTLQELFSRWETHMVSGFRLYKTVLSGKLTVLHLSYSAVKGVEFVPIEMQNQCNYCHAVSKSYTWLRYPKLTHDVNCKHTVKDLISTPLDSMYLELKVGGLFSRLRSPSQSTPTTSRKRSKSITDSKNHEDRQVIKFDRSVKGEGKEPDMSRDLYSVPKPTEIETMSDHLNNHKSGDTFPYVSVVGTEDETKDGRLSRLRAFRSSYGKENKPEMRINGVILDELEGTIKVSNIGDYVNKENLNKQQRSENKRFRPLNEASFKKPYLQIARITGEYVPLMSSTSDYTELYFTLEDGRLLDNQVIIQSNKLPTNQNGVFELSCDYCINLSDINQLSLKYFLSRPIMKEGFQWGAVSLTIRVSESDTPYLTPKVEAMAIVRIPFSTLEEQSKDPDHADVVFTAKQVDKFKELYRAGDVMDIDEAKRERSTINSYSKSTIRGVVKGEAGPSHLGNQSGWEHLKGMVKPRVEEGQASISVASGSEEVDIDVPSTTREEYEKQQELLRQQFQQTFSDTTEEIPRSELNRSSSPINSDPLSSVEESSPPRSPIKSAMKKPRFIEDTLKKPDTSDVYQFN</sequence>
<keyword evidence="3" id="KW-1185">Reference proteome</keyword>
<feature type="region of interest" description="Disordered" evidence="1">
    <location>
        <begin position="623"/>
        <end position="688"/>
    </location>
</feature>
<protein>
    <submittedName>
        <fullName evidence="2">ORF1</fullName>
    </submittedName>
</protein>
<feature type="region of interest" description="Disordered" evidence="1">
    <location>
        <begin position="221"/>
        <end position="248"/>
    </location>
</feature>
<dbReference type="KEGG" id="vg:41324557"/>
<dbReference type="EMBL" id="MG256515">
    <property type="protein sequence ID" value="AUW34409.1"/>
    <property type="molecule type" value="Genomic_RNA"/>
</dbReference>
<feature type="compositionally biased region" description="Low complexity" evidence="1">
    <location>
        <begin position="640"/>
        <end position="657"/>
    </location>
</feature>
<reference evidence="3" key="1">
    <citation type="submission" date="2016-08" db="EMBL/GenBank/DDBJ databases">
        <title>Virus discovery in ticks.</title>
        <authorList>
            <person name="Tokarz R."/>
            <person name="Lipkin W.I."/>
        </authorList>
    </citation>
    <scope>NUCLEOTIDE SEQUENCE [LARGE SCALE GENOMIC DNA]</scope>
</reference>
<feature type="compositionally biased region" description="Basic and acidic residues" evidence="1">
    <location>
        <begin position="238"/>
        <end position="248"/>
    </location>
</feature>
<evidence type="ECO:0000256" key="1">
    <source>
        <dbReference type="SAM" id="MobiDB-lite"/>
    </source>
</evidence>
<reference evidence="2 3" key="2">
    <citation type="submission" date="2017-10" db="EMBL/GenBank/DDBJ databases">
        <title>Virome of ticks in the northeast.</title>
        <authorList>
            <person name="Tokarz R."/>
            <person name="Tagliafierro T."/>
            <person name="Sameroff S."/>
            <person name="Lipkin W.I."/>
        </authorList>
    </citation>
    <scope>NUCLEOTIDE SEQUENCE [LARGE SCALE GENOMIC DNA]</scope>
    <source>
        <strain evidence="2">RTS65</strain>
    </source>
</reference>
<feature type="region of interest" description="Disordered" evidence="1">
    <location>
        <begin position="585"/>
        <end position="608"/>
    </location>
</feature>
<feature type="compositionally biased region" description="Low complexity" evidence="1">
    <location>
        <begin position="221"/>
        <end position="231"/>
    </location>
</feature>
<dbReference type="RefSeq" id="YP_009667029.1">
    <property type="nucleotide sequence ID" value="NC_043680.1"/>
</dbReference>
<organism evidence="2 3">
    <name type="scientific">Laurel Lake virus</name>
    <dbReference type="NCBI Taxonomy" id="2027354"/>
    <lineage>
        <taxon>Viruses</taxon>
        <taxon>Riboviria</taxon>
        <taxon>Orthornavirae</taxon>
        <taxon>Negarnaviricota</taxon>
        <taxon>Polyploviricotina</taxon>
        <taxon>Bunyaviricetes</taxon>
        <taxon>Hareavirales</taxon>
        <taxon>Phenuiviridae</taxon>
        <taxon>Laulavirus</taxon>
        <taxon>Laulavirus laurelense</taxon>
    </lineage>
</organism>
<accession>A0A2K9YNI6</accession>